<gene>
    <name evidence="1" type="ORF">L6164_000224</name>
</gene>
<evidence type="ECO:0000313" key="2">
    <source>
        <dbReference type="Proteomes" id="UP000828941"/>
    </source>
</evidence>
<protein>
    <submittedName>
        <fullName evidence="1">Uncharacterized protein</fullName>
    </submittedName>
</protein>
<accession>A0ACB9Q5U9</accession>
<evidence type="ECO:0000313" key="1">
    <source>
        <dbReference type="EMBL" id="KAI4356182.1"/>
    </source>
</evidence>
<keyword evidence="2" id="KW-1185">Reference proteome</keyword>
<name>A0ACB9Q5U9_BAUVA</name>
<sequence length="431" mass="47041">MKGVGKKRLVLEAPPPNDASIVADVNGGNGVDHGHSAPLGRFDGIIFQTAVGEEIPLQESGEEAAETEAAKEDEQKEGGDEAAEGGERPKTELADGFFEIEAIRRKRVKKGQTQYLIKWRDWPETANTWEPLENLSGVSDVIESFEDRLKSGKLRKRKRKHVVYSTQPKKRLQRSATPYSLRRFTPSGADNRQQSASLVDLGHADLPQTVLFAGEGESNGDAGGHEKRKQVLENGSTSVPKQTVDGREENDYDPKLSELKATSSMGANGVAIHVQGAKTPTSNGHTDGPSKVDGTEPVQNDRCRGAKKRKSGSVKRFTKELDVSESVDAQRAINISGGVVEQSRTLVAGSAGNNSHNNRVEEVEDIPHIVKIIKPTGYSASLSSNTQEVSVTFLALRSDGAEVMVDNKYLKTYNPLLLINYYEQHLRYSPT</sequence>
<dbReference type="EMBL" id="CM039426">
    <property type="protein sequence ID" value="KAI4356182.1"/>
    <property type="molecule type" value="Genomic_DNA"/>
</dbReference>
<comment type="caution">
    <text evidence="1">The sequence shown here is derived from an EMBL/GenBank/DDBJ whole genome shotgun (WGS) entry which is preliminary data.</text>
</comment>
<dbReference type="Proteomes" id="UP000828941">
    <property type="component" value="Chromosome 1"/>
</dbReference>
<proteinExistence type="predicted"/>
<reference evidence="1 2" key="1">
    <citation type="journal article" date="2022" name="DNA Res.">
        <title>Chromosomal-level genome assembly of the orchid tree Bauhinia variegata (Leguminosae; Cercidoideae) supports the allotetraploid origin hypothesis of Bauhinia.</title>
        <authorList>
            <person name="Zhong Y."/>
            <person name="Chen Y."/>
            <person name="Zheng D."/>
            <person name="Pang J."/>
            <person name="Liu Y."/>
            <person name="Luo S."/>
            <person name="Meng S."/>
            <person name="Qian L."/>
            <person name="Wei D."/>
            <person name="Dai S."/>
            <person name="Zhou R."/>
        </authorList>
    </citation>
    <scope>NUCLEOTIDE SEQUENCE [LARGE SCALE GENOMIC DNA]</scope>
    <source>
        <strain evidence="1">BV-YZ2020</strain>
    </source>
</reference>
<organism evidence="1 2">
    <name type="scientific">Bauhinia variegata</name>
    <name type="common">Purple orchid tree</name>
    <name type="synonym">Phanera variegata</name>
    <dbReference type="NCBI Taxonomy" id="167791"/>
    <lineage>
        <taxon>Eukaryota</taxon>
        <taxon>Viridiplantae</taxon>
        <taxon>Streptophyta</taxon>
        <taxon>Embryophyta</taxon>
        <taxon>Tracheophyta</taxon>
        <taxon>Spermatophyta</taxon>
        <taxon>Magnoliopsida</taxon>
        <taxon>eudicotyledons</taxon>
        <taxon>Gunneridae</taxon>
        <taxon>Pentapetalae</taxon>
        <taxon>rosids</taxon>
        <taxon>fabids</taxon>
        <taxon>Fabales</taxon>
        <taxon>Fabaceae</taxon>
        <taxon>Cercidoideae</taxon>
        <taxon>Cercideae</taxon>
        <taxon>Bauhiniinae</taxon>
        <taxon>Bauhinia</taxon>
    </lineage>
</organism>